<name>A0A1I4QNY1_9BACI</name>
<dbReference type="InterPro" id="IPR001406">
    <property type="entry name" value="PsdUridine_synth_TruA"/>
</dbReference>
<dbReference type="SUPFAM" id="SSF55120">
    <property type="entry name" value="Pseudouridine synthase"/>
    <property type="match status" value="1"/>
</dbReference>
<gene>
    <name evidence="4" type="primary">truA</name>
    <name evidence="9" type="ORF">SAMN04487943_11758</name>
</gene>
<evidence type="ECO:0000256" key="3">
    <source>
        <dbReference type="ARBA" id="ARBA00023235"/>
    </source>
</evidence>
<dbReference type="GO" id="GO:0160147">
    <property type="term" value="F:tRNA pseudouridine(38-40) synthase activity"/>
    <property type="evidence" value="ECO:0007669"/>
    <property type="project" value="UniProtKB-EC"/>
</dbReference>
<evidence type="ECO:0000313" key="9">
    <source>
        <dbReference type="EMBL" id="SFM41792.1"/>
    </source>
</evidence>
<dbReference type="AlphaFoldDB" id="A0A1I4QNY1"/>
<dbReference type="PIRSF" id="PIRSF001430">
    <property type="entry name" value="tRNA_psdUrid_synth"/>
    <property type="match status" value="1"/>
</dbReference>
<comment type="similarity">
    <text evidence="1 4 7">Belongs to the tRNA pseudouridine synthase TruA family.</text>
</comment>
<dbReference type="GO" id="GO:0031119">
    <property type="term" value="P:tRNA pseudouridine synthesis"/>
    <property type="evidence" value="ECO:0007669"/>
    <property type="project" value="UniProtKB-UniRule"/>
</dbReference>
<dbReference type="Pfam" id="PF01416">
    <property type="entry name" value="PseudoU_synth_1"/>
    <property type="match status" value="2"/>
</dbReference>
<evidence type="ECO:0000256" key="2">
    <source>
        <dbReference type="ARBA" id="ARBA00022694"/>
    </source>
</evidence>
<dbReference type="InterPro" id="IPR020097">
    <property type="entry name" value="PsdUridine_synth_TruA_a/b_dom"/>
</dbReference>
<dbReference type="STRING" id="334253.SAMN04487943_11758"/>
<dbReference type="Gene3D" id="3.30.70.580">
    <property type="entry name" value="Pseudouridine synthase I, catalytic domain, N-terminal subdomain"/>
    <property type="match status" value="1"/>
</dbReference>
<dbReference type="FunFam" id="3.30.70.580:FF:000001">
    <property type="entry name" value="tRNA pseudouridine synthase A"/>
    <property type="match status" value="1"/>
</dbReference>
<feature type="domain" description="Pseudouridine synthase I TruA alpha/beta" evidence="8">
    <location>
        <begin position="5"/>
        <end position="104"/>
    </location>
</feature>
<accession>A0A1I4QNY1</accession>
<protein>
    <recommendedName>
        <fullName evidence="4">tRNA pseudouridine synthase A</fullName>
        <ecNumber evidence="4">5.4.99.12</ecNumber>
    </recommendedName>
    <alternativeName>
        <fullName evidence="4">tRNA pseudouridine(38-40) synthase</fullName>
    </alternativeName>
    <alternativeName>
        <fullName evidence="4">tRNA pseudouridylate synthase I</fullName>
    </alternativeName>
    <alternativeName>
        <fullName evidence="4">tRNA-uridine isomerase I</fullName>
    </alternativeName>
</protein>
<comment type="caution">
    <text evidence="4">Lacks conserved residue(s) required for the propagation of feature annotation.</text>
</comment>
<keyword evidence="3 4" id="KW-0413">Isomerase</keyword>
<dbReference type="EMBL" id="FOTR01000017">
    <property type="protein sequence ID" value="SFM41792.1"/>
    <property type="molecule type" value="Genomic_DNA"/>
</dbReference>
<dbReference type="Gene3D" id="3.30.70.660">
    <property type="entry name" value="Pseudouridine synthase I, catalytic domain, C-terminal subdomain"/>
    <property type="match status" value="1"/>
</dbReference>
<comment type="catalytic activity">
    <reaction evidence="4 7">
        <text>uridine(38/39/40) in tRNA = pseudouridine(38/39/40) in tRNA</text>
        <dbReference type="Rhea" id="RHEA:22376"/>
        <dbReference type="Rhea" id="RHEA-COMP:10085"/>
        <dbReference type="Rhea" id="RHEA-COMP:10087"/>
        <dbReference type="ChEBI" id="CHEBI:65314"/>
        <dbReference type="ChEBI" id="CHEBI:65315"/>
        <dbReference type="EC" id="5.4.99.12"/>
    </reaction>
</comment>
<dbReference type="EC" id="5.4.99.12" evidence="4"/>
<dbReference type="InterPro" id="IPR020095">
    <property type="entry name" value="PsdUridine_synth_TruA_C"/>
</dbReference>
<evidence type="ECO:0000256" key="1">
    <source>
        <dbReference type="ARBA" id="ARBA00009375"/>
    </source>
</evidence>
<evidence type="ECO:0000256" key="6">
    <source>
        <dbReference type="PIRSR" id="PIRSR001430-2"/>
    </source>
</evidence>
<evidence type="ECO:0000256" key="4">
    <source>
        <dbReference type="HAMAP-Rule" id="MF_00171"/>
    </source>
</evidence>
<sequence>MRLKAIIRYDGTFFSGYQVQPKGRTVQGVIEKVLTKMHKGNHVRVTGSGRTDKGVHALGQVIHFDTELEIPPENWLRALNTMLPDDLEFVSITDVPDDFHVRYDVSEKEYRYYILNSKEKDLFRRHYTHFVKGDLDLGAMSKASQHFLGSHDFTSFCSANNDVKADKVRTITDIAIEQEEENIILRVKGTGFLYNMVRIIVGTLIDIGLGNREPEEIIEIIAARDRSKASKTAPPQGLYLWEVSYNKKSTERSPSDEMN</sequence>
<dbReference type="InterPro" id="IPR020103">
    <property type="entry name" value="PsdUridine_synth_cat_dom_sf"/>
</dbReference>
<dbReference type="PANTHER" id="PTHR11142">
    <property type="entry name" value="PSEUDOURIDYLATE SYNTHASE"/>
    <property type="match status" value="1"/>
</dbReference>
<proteinExistence type="inferred from homology"/>
<dbReference type="PANTHER" id="PTHR11142:SF0">
    <property type="entry name" value="TRNA PSEUDOURIDINE SYNTHASE-LIKE 1"/>
    <property type="match status" value="1"/>
</dbReference>
<dbReference type="NCBIfam" id="TIGR00071">
    <property type="entry name" value="hisT_truA"/>
    <property type="match status" value="1"/>
</dbReference>
<dbReference type="OrthoDB" id="9811823at2"/>
<evidence type="ECO:0000259" key="8">
    <source>
        <dbReference type="Pfam" id="PF01416"/>
    </source>
</evidence>
<dbReference type="CDD" id="cd02570">
    <property type="entry name" value="PseudoU_synth_EcTruA"/>
    <property type="match status" value="1"/>
</dbReference>
<dbReference type="GO" id="GO:0003723">
    <property type="term" value="F:RNA binding"/>
    <property type="evidence" value="ECO:0007669"/>
    <property type="project" value="InterPro"/>
</dbReference>
<organism evidence="9 10">
    <name type="scientific">Gracilibacillus orientalis</name>
    <dbReference type="NCBI Taxonomy" id="334253"/>
    <lineage>
        <taxon>Bacteria</taxon>
        <taxon>Bacillati</taxon>
        <taxon>Bacillota</taxon>
        <taxon>Bacilli</taxon>
        <taxon>Bacillales</taxon>
        <taxon>Bacillaceae</taxon>
        <taxon>Gracilibacillus</taxon>
    </lineage>
</organism>
<feature type="binding site" evidence="4 6">
    <location>
        <position position="110"/>
    </location>
    <ligand>
        <name>substrate</name>
    </ligand>
</feature>
<evidence type="ECO:0000256" key="7">
    <source>
        <dbReference type="RuleBase" id="RU003792"/>
    </source>
</evidence>
<keyword evidence="2 4" id="KW-0819">tRNA processing</keyword>
<evidence type="ECO:0000256" key="5">
    <source>
        <dbReference type="PIRSR" id="PIRSR001430-1"/>
    </source>
</evidence>
<dbReference type="Proteomes" id="UP000198565">
    <property type="component" value="Unassembled WGS sequence"/>
</dbReference>
<feature type="domain" description="Pseudouridine synthase I TruA alpha/beta" evidence="8">
    <location>
        <begin position="143"/>
        <end position="246"/>
    </location>
</feature>
<comment type="function">
    <text evidence="4">Formation of pseudouridine at positions 38, 39 and 40 in the anticodon stem and loop of transfer RNAs.</text>
</comment>
<reference evidence="10" key="1">
    <citation type="submission" date="2016-10" db="EMBL/GenBank/DDBJ databases">
        <authorList>
            <person name="Varghese N."/>
            <person name="Submissions S."/>
        </authorList>
    </citation>
    <scope>NUCLEOTIDE SEQUENCE [LARGE SCALE GENOMIC DNA]</scope>
    <source>
        <strain evidence="10">CGMCC 1.4250</strain>
    </source>
</reference>
<dbReference type="RefSeq" id="WP_091486152.1">
    <property type="nucleotide sequence ID" value="NZ_FOTR01000017.1"/>
</dbReference>
<evidence type="ECO:0000313" key="10">
    <source>
        <dbReference type="Proteomes" id="UP000198565"/>
    </source>
</evidence>
<dbReference type="InterPro" id="IPR020094">
    <property type="entry name" value="TruA/RsuA/RluB/E/F_N"/>
</dbReference>
<feature type="active site" description="Nucleophile" evidence="4 5">
    <location>
        <position position="52"/>
    </location>
</feature>
<comment type="subunit">
    <text evidence="4">Homodimer.</text>
</comment>
<keyword evidence="10" id="KW-1185">Reference proteome</keyword>
<dbReference type="HAMAP" id="MF_00171">
    <property type="entry name" value="TruA"/>
    <property type="match status" value="1"/>
</dbReference>